<dbReference type="InterPro" id="IPR002423">
    <property type="entry name" value="Cpn60/GroEL/TCP-1"/>
</dbReference>
<protein>
    <submittedName>
        <fullName evidence="2">Uncharacterized protein</fullName>
    </submittedName>
</protein>
<dbReference type="Proteomes" id="UP001195769">
    <property type="component" value="Unassembled WGS sequence"/>
</dbReference>
<name>A0AAD4EBU8_9AGAM</name>
<organism evidence="2 3">
    <name type="scientific">Suillus fuscotomentosus</name>
    <dbReference type="NCBI Taxonomy" id="1912939"/>
    <lineage>
        <taxon>Eukaryota</taxon>
        <taxon>Fungi</taxon>
        <taxon>Dikarya</taxon>
        <taxon>Basidiomycota</taxon>
        <taxon>Agaricomycotina</taxon>
        <taxon>Agaricomycetes</taxon>
        <taxon>Agaricomycetidae</taxon>
        <taxon>Boletales</taxon>
        <taxon>Suillineae</taxon>
        <taxon>Suillaceae</taxon>
        <taxon>Suillus</taxon>
    </lineage>
</organism>
<evidence type="ECO:0000256" key="1">
    <source>
        <dbReference type="SAM" id="MobiDB-lite"/>
    </source>
</evidence>
<proteinExistence type="predicted"/>
<evidence type="ECO:0000313" key="3">
    <source>
        <dbReference type="Proteomes" id="UP001195769"/>
    </source>
</evidence>
<keyword evidence="3" id="KW-1185">Reference proteome</keyword>
<dbReference type="GeneID" id="64663543"/>
<evidence type="ECO:0000313" key="2">
    <source>
        <dbReference type="EMBL" id="KAG1903122.1"/>
    </source>
</evidence>
<dbReference type="InterPro" id="IPR027413">
    <property type="entry name" value="GROEL-like_equatorial_sf"/>
</dbReference>
<feature type="region of interest" description="Disordered" evidence="1">
    <location>
        <begin position="87"/>
        <end position="114"/>
    </location>
</feature>
<dbReference type="SUPFAM" id="SSF48592">
    <property type="entry name" value="GroEL equatorial domain-like"/>
    <property type="match status" value="1"/>
</dbReference>
<accession>A0AAD4EBU8</accession>
<feature type="non-terminal residue" evidence="2">
    <location>
        <position position="391"/>
    </location>
</feature>
<dbReference type="GO" id="GO:0005524">
    <property type="term" value="F:ATP binding"/>
    <property type="evidence" value="ECO:0007669"/>
    <property type="project" value="InterPro"/>
</dbReference>
<comment type="caution">
    <text evidence="2">The sequence shown here is derived from an EMBL/GenBank/DDBJ whole genome shotgun (WGS) entry which is preliminary data.</text>
</comment>
<sequence length="391" mass="43009">TQDTPAPYSPVSEVTRGHERSDTVSSFHTSQCRLSHEDFVHPYANPDLVASYTPPRPAQFRSTFGHVSRCDSAATVIDSLSSRSGAFSSTITPDTSASSLPSRDHIPSTGMRVHGKDISPPITVLHSNELNSAQCDQSTNLPSFHPPPVIEGVPGWNAYPSPTVLGVGVLSRLWAKHEQEGGEVWGVDIEAERDGTLLATDFKILDPLAAKQWAIKLATEAAVSVLSVDSIIMNKPAGRNPTHTYSILRYLSPTRTLRNRLHAASSKLLFSFVVLAKDQTQFTRLLVDPDFFRRLVSLNIYTIQMRRRFLSFHLADRSSRGPLPVAAAARVTQVQDTEYLLRGYNRSLIAHNCQRSLFAAMLSAKQTHHTAVTAPPRPPLMPVMSLCMDPP</sequence>
<dbReference type="EMBL" id="JABBWK010000014">
    <property type="protein sequence ID" value="KAG1903122.1"/>
    <property type="molecule type" value="Genomic_DNA"/>
</dbReference>
<dbReference type="Gene3D" id="1.10.560.10">
    <property type="entry name" value="GroEL-like equatorial domain"/>
    <property type="match status" value="1"/>
</dbReference>
<dbReference type="RefSeq" id="XP_041228697.1">
    <property type="nucleotide sequence ID" value="XM_041369245.1"/>
</dbReference>
<feature type="compositionally biased region" description="Polar residues" evidence="1">
    <location>
        <begin position="87"/>
        <end position="101"/>
    </location>
</feature>
<gene>
    <name evidence="2" type="ORF">F5891DRAFT_1213247</name>
</gene>
<dbReference type="Pfam" id="PF00118">
    <property type="entry name" value="Cpn60_TCP1"/>
    <property type="match status" value="1"/>
</dbReference>
<reference evidence="2" key="1">
    <citation type="journal article" date="2020" name="New Phytol.">
        <title>Comparative genomics reveals dynamic genome evolution in host specialist ectomycorrhizal fungi.</title>
        <authorList>
            <person name="Lofgren L.A."/>
            <person name="Nguyen N.H."/>
            <person name="Vilgalys R."/>
            <person name="Ruytinx J."/>
            <person name="Liao H.L."/>
            <person name="Branco S."/>
            <person name="Kuo A."/>
            <person name="LaButti K."/>
            <person name="Lipzen A."/>
            <person name="Andreopoulos W."/>
            <person name="Pangilinan J."/>
            <person name="Riley R."/>
            <person name="Hundley H."/>
            <person name="Na H."/>
            <person name="Barry K."/>
            <person name="Grigoriev I.V."/>
            <person name="Stajich J.E."/>
            <person name="Kennedy P.G."/>
        </authorList>
    </citation>
    <scope>NUCLEOTIDE SEQUENCE</scope>
    <source>
        <strain evidence="2">FC203</strain>
    </source>
</reference>
<dbReference type="AlphaFoldDB" id="A0AAD4EBU8"/>
<feature type="region of interest" description="Disordered" evidence="1">
    <location>
        <begin position="1"/>
        <end position="23"/>
    </location>
</feature>